<reference evidence="10" key="1">
    <citation type="journal article" date="2015" name="Nature">
        <title>Complex archaea that bridge the gap between prokaryotes and eukaryotes.</title>
        <authorList>
            <person name="Spang A."/>
            <person name="Saw J.H."/>
            <person name="Jorgensen S.L."/>
            <person name="Zaremba-Niedzwiedzka K."/>
            <person name="Martijn J."/>
            <person name="Lind A.E."/>
            <person name="van Eijk R."/>
            <person name="Schleper C."/>
            <person name="Guy L."/>
            <person name="Ettema T.J."/>
        </authorList>
    </citation>
    <scope>NUCLEOTIDE SEQUENCE</scope>
</reference>
<name>A0A0F9T8W8_9ZZZZ</name>
<evidence type="ECO:0000259" key="9">
    <source>
        <dbReference type="Pfam" id="PF03175"/>
    </source>
</evidence>
<feature type="domain" description="DNA-directed DNA polymerase family B mitochondria/virus" evidence="9">
    <location>
        <begin position="196"/>
        <end position="404"/>
    </location>
</feature>
<keyword evidence="7" id="KW-0238">DNA-binding</keyword>
<dbReference type="InterPro" id="IPR023211">
    <property type="entry name" value="DNA_pol_palm_dom_sf"/>
</dbReference>
<keyword evidence="4" id="KW-0548">Nucleotidyltransferase</keyword>
<dbReference type="PANTHER" id="PTHR33568">
    <property type="entry name" value="DNA POLYMERASE"/>
    <property type="match status" value="1"/>
</dbReference>
<evidence type="ECO:0000256" key="2">
    <source>
        <dbReference type="ARBA" id="ARBA00012417"/>
    </source>
</evidence>
<keyword evidence="5" id="KW-0235">DNA replication</keyword>
<dbReference type="EMBL" id="LAZR01001393">
    <property type="protein sequence ID" value="KKN45391.1"/>
    <property type="molecule type" value="Genomic_DNA"/>
</dbReference>
<organism evidence="10">
    <name type="scientific">marine sediment metagenome</name>
    <dbReference type="NCBI Taxonomy" id="412755"/>
    <lineage>
        <taxon>unclassified sequences</taxon>
        <taxon>metagenomes</taxon>
        <taxon>ecological metagenomes</taxon>
    </lineage>
</organism>
<evidence type="ECO:0000256" key="4">
    <source>
        <dbReference type="ARBA" id="ARBA00022695"/>
    </source>
</evidence>
<dbReference type="InterPro" id="IPR043502">
    <property type="entry name" value="DNA/RNA_pol_sf"/>
</dbReference>
<dbReference type="EC" id="2.7.7.7" evidence="2"/>
<evidence type="ECO:0000313" key="10">
    <source>
        <dbReference type="EMBL" id="KKN45391.1"/>
    </source>
</evidence>
<dbReference type="GO" id="GO:0003677">
    <property type="term" value="F:DNA binding"/>
    <property type="evidence" value="ECO:0007669"/>
    <property type="project" value="UniProtKB-KW"/>
</dbReference>
<sequence>MTTFQFFGKIKPKSDIDVPWFGMFALIDDKWASICADLSTGKLVGFRFETVAELFEYITKYGTPPLWYSYDLREFFDILIRDVVSEEWLLERVPKKGGGTEDKVTLINTKNGDILKALFPTEKKRKISKRGKALTLLNAGNYYNDGFVALSEDFSPLPFKGNAAQLGKAFLALLDIHYFTREKLGVSLGVSFASTVMRAIQARYLDMVVPKLDKELEEFIEAAFYGGKAEVYRIYEEHAWVYDKDGLYNEADTHVLPVKGPYIKEEITPDQFMKLEDIGYIDVDVYVPETLHKGPLPFRGPNGISYPVGTLRSSKTYPARYFSPLLKQAVKMYGVEILKIHHGVFFKTSKPILREWAEYTATLKKNAKNKGEKWLAKLCQNVPYGKFAQKEERQITHIGTVPKERRRDLNISTLYNPSMPGDEEELPIWFETVKKRLPNHLPQIAAAITGWAHMIMQKDFARAEAYGLRIDYTDTDSIIANGELPPDMTDESQTIGHYKTEYKDVTAVCVAPKMYFILEKEKCILAKVKGFPNYQPNNEDVQDLLKGIRITTEWDSPPSVVETLITRLIYAKNPTMYENTLEARPLSHHNVRTFPGTHRATQGVLDFDTKRRQLSLTESRPLHIREVLNNR</sequence>
<protein>
    <recommendedName>
        <fullName evidence="2">DNA-directed DNA polymerase</fullName>
        <ecNumber evidence="2">2.7.7.7</ecNumber>
    </recommendedName>
</protein>
<dbReference type="SUPFAM" id="SSF56672">
    <property type="entry name" value="DNA/RNA polymerases"/>
    <property type="match status" value="1"/>
</dbReference>
<keyword evidence="6" id="KW-0239">DNA-directed DNA polymerase</keyword>
<accession>A0A0F9T8W8</accession>
<gene>
    <name evidence="10" type="ORF">LCGC14_0683770</name>
</gene>
<dbReference type="Pfam" id="PF03175">
    <property type="entry name" value="DNA_pol_B_2"/>
    <property type="match status" value="1"/>
</dbReference>
<comment type="catalytic activity">
    <reaction evidence="8">
        <text>DNA(n) + a 2'-deoxyribonucleoside 5'-triphosphate = DNA(n+1) + diphosphate</text>
        <dbReference type="Rhea" id="RHEA:22508"/>
        <dbReference type="Rhea" id="RHEA-COMP:17339"/>
        <dbReference type="Rhea" id="RHEA-COMP:17340"/>
        <dbReference type="ChEBI" id="CHEBI:33019"/>
        <dbReference type="ChEBI" id="CHEBI:61560"/>
        <dbReference type="ChEBI" id="CHEBI:173112"/>
        <dbReference type="EC" id="2.7.7.7"/>
    </reaction>
</comment>
<dbReference type="GO" id="GO:0003887">
    <property type="term" value="F:DNA-directed DNA polymerase activity"/>
    <property type="evidence" value="ECO:0007669"/>
    <property type="project" value="UniProtKB-KW"/>
</dbReference>
<dbReference type="PANTHER" id="PTHR33568:SF3">
    <property type="entry name" value="DNA-DIRECTED DNA POLYMERASE"/>
    <property type="match status" value="1"/>
</dbReference>
<comment type="similarity">
    <text evidence="1">Belongs to the DNA polymerase type-B family.</text>
</comment>
<dbReference type="PROSITE" id="PS00116">
    <property type="entry name" value="DNA_POLYMERASE_B"/>
    <property type="match status" value="1"/>
</dbReference>
<evidence type="ECO:0000256" key="3">
    <source>
        <dbReference type="ARBA" id="ARBA00022679"/>
    </source>
</evidence>
<evidence type="ECO:0000256" key="6">
    <source>
        <dbReference type="ARBA" id="ARBA00022932"/>
    </source>
</evidence>
<dbReference type="InterPro" id="IPR004868">
    <property type="entry name" value="DNA-dir_DNA_pol_B_mt/vir"/>
</dbReference>
<evidence type="ECO:0000256" key="1">
    <source>
        <dbReference type="ARBA" id="ARBA00005755"/>
    </source>
</evidence>
<dbReference type="GO" id="GO:0006260">
    <property type="term" value="P:DNA replication"/>
    <property type="evidence" value="ECO:0007669"/>
    <property type="project" value="UniProtKB-KW"/>
</dbReference>
<proteinExistence type="inferred from homology"/>
<dbReference type="GO" id="GO:0000166">
    <property type="term" value="F:nucleotide binding"/>
    <property type="evidence" value="ECO:0007669"/>
    <property type="project" value="InterPro"/>
</dbReference>
<dbReference type="Gene3D" id="3.90.1600.10">
    <property type="entry name" value="Palm domain of DNA polymerase"/>
    <property type="match status" value="1"/>
</dbReference>
<dbReference type="InterPro" id="IPR017964">
    <property type="entry name" value="DNA-dir_DNA_pol_B_CS"/>
</dbReference>
<evidence type="ECO:0000256" key="7">
    <source>
        <dbReference type="ARBA" id="ARBA00023125"/>
    </source>
</evidence>
<dbReference type="Gene3D" id="1.10.287.690">
    <property type="entry name" value="Helix hairpin bin"/>
    <property type="match status" value="1"/>
</dbReference>
<evidence type="ECO:0000256" key="8">
    <source>
        <dbReference type="ARBA" id="ARBA00049244"/>
    </source>
</evidence>
<keyword evidence="3" id="KW-0808">Transferase</keyword>
<comment type="caution">
    <text evidence="10">The sequence shown here is derived from an EMBL/GenBank/DDBJ whole genome shotgun (WGS) entry which is preliminary data.</text>
</comment>
<dbReference type="AlphaFoldDB" id="A0A0F9T8W8"/>
<evidence type="ECO:0000256" key="5">
    <source>
        <dbReference type="ARBA" id="ARBA00022705"/>
    </source>
</evidence>